<comment type="caution">
    <text evidence="1">The sequence shown here is derived from an EMBL/GenBank/DDBJ whole genome shotgun (WGS) entry which is preliminary data.</text>
</comment>
<accession>A0ABV7STA1</accession>
<dbReference type="InterPro" id="IPR039498">
    <property type="entry name" value="NTP_transf_5"/>
</dbReference>
<organism evidence="1 2">
    <name type="scientific">Sphingomonas hylomeconis</name>
    <dbReference type="NCBI Taxonomy" id="1395958"/>
    <lineage>
        <taxon>Bacteria</taxon>
        <taxon>Pseudomonadati</taxon>
        <taxon>Pseudomonadota</taxon>
        <taxon>Alphaproteobacteria</taxon>
        <taxon>Sphingomonadales</taxon>
        <taxon>Sphingomonadaceae</taxon>
        <taxon>Sphingomonas</taxon>
    </lineage>
</organism>
<name>A0ABV7STA1_9SPHN</name>
<dbReference type="EMBL" id="JBHRXP010000003">
    <property type="protein sequence ID" value="MFC3580157.1"/>
    <property type="molecule type" value="Genomic_DNA"/>
</dbReference>
<evidence type="ECO:0000313" key="2">
    <source>
        <dbReference type="Proteomes" id="UP001595713"/>
    </source>
</evidence>
<sequence>MLGLLFPKMQRGMNCAVDTPNWAIIDQLARRHRLVPLLHHRLQQSDIRPPDDMMSAWAERRRRSLLASLRAQADLCWVHDCLAELNIDYRALKGAFLAWQVYSHPELRPLRDLDVLVPDYDVKRAFDHLLAKGATRLPHAPGDPSAAVLLDRKHLPPILLPNKTILELHRRLFKPTQPIELSLQPGFWNRASTAEIAGRVITFPDIEDQLLHLVVHAVDDHLFSNGPLALSDIALMRQQPGIDWPAVHIRSLELGCARSLGLATAMVEALEGVSSTGAVDVPSPVLGSALDLTLGARSDYRSIPNAARHKTGFFRHLRLVVASEFAIDVGSWRTVLLIPLATFRVLRKRMKRSIDEDQMEVTRVSLWLQNTAN</sequence>
<protein>
    <submittedName>
        <fullName evidence="1">Nucleotidyltransferase family protein</fullName>
    </submittedName>
</protein>
<evidence type="ECO:0000313" key="1">
    <source>
        <dbReference type="EMBL" id="MFC3580157.1"/>
    </source>
</evidence>
<proteinExistence type="predicted"/>
<dbReference type="Proteomes" id="UP001595713">
    <property type="component" value="Unassembled WGS sequence"/>
</dbReference>
<gene>
    <name evidence="1" type="ORF">ACFONA_08255</name>
</gene>
<dbReference type="Pfam" id="PF14907">
    <property type="entry name" value="NTP_transf_5"/>
    <property type="match status" value="1"/>
</dbReference>
<keyword evidence="2" id="KW-1185">Reference proteome</keyword>
<reference evidence="2" key="1">
    <citation type="journal article" date="2019" name="Int. J. Syst. Evol. Microbiol.">
        <title>The Global Catalogue of Microorganisms (GCM) 10K type strain sequencing project: providing services to taxonomists for standard genome sequencing and annotation.</title>
        <authorList>
            <consortium name="The Broad Institute Genomics Platform"/>
            <consortium name="The Broad Institute Genome Sequencing Center for Infectious Disease"/>
            <person name="Wu L."/>
            <person name="Ma J."/>
        </authorList>
    </citation>
    <scope>NUCLEOTIDE SEQUENCE [LARGE SCALE GENOMIC DNA]</scope>
    <source>
        <strain evidence="2">KCTC 42739</strain>
    </source>
</reference>